<protein>
    <recommendedName>
        <fullName evidence="16">SNF2 super family</fullName>
    </recommendedName>
</protein>
<dbReference type="GO" id="GO:0008094">
    <property type="term" value="F:ATP-dependent activity, acting on DNA"/>
    <property type="evidence" value="ECO:0007669"/>
    <property type="project" value="TreeGrafter"/>
</dbReference>
<dbReference type="SMART" id="SM00184">
    <property type="entry name" value="RING"/>
    <property type="match status" value="1"/>
</dbReference>
<evidence type="ECO:0000256" key="5">
    <source>
        <dbReference type="ARBA" id="ARBA00022801"/>
    </source>
</evidence>
<comment type="caution">
    <text evidence="14">The sequence shown here is derived from an EMBL/GenBank/DDBJ whole genome shotgun (WGS) entry which is preliminary data.</text>
</comment>
<evidence type="ECO:0000259" key="11">
    <source>
        <dbReference type="PROSITE" id="PS50089"/>
    </source>
</evidence>
<dbReference type="EMBL" id="BNCP01000042">
    <property type="protein sequence ID" value="GIL87979.1"/>
    <property type="molecule type" value="Genomic_DNA"/>
</dbReference>
<dbReference type="OrthoDB" id="448448at2759"/>
<dbReference type="InterPro" id="IPR014001">
    <property type="entry name" value="Helicase_ATP-bd"/>
</dbReference>
<dbReference type="GO" id="GO:0005524">
    <property type="term" value="F:ATP binding"/>
    <property type="evidence" value="ECO:0007669"/>
    <property type="project" value="UniProtKB-KW"/>
</dbReference>
<dbReference type="PROSITE" id="PS51194">
    <property type="entry name" value="HELICASE_CTER"/>
    <property type="match status" value="1"/>
</dbReference>
<keyword evidence="8" id="KW-0067">ATP-binding</keyword>
<feature type="non-terminal residue" evidence="14">
    <location>
        <position position="1"/>
    </location>
</feature>
<dbReference type="AlphaFoldDB" id="A0A8J4FVQ8"/>
<keyword evidence="15" id="KW-1185">Reference proteome</keyword>
<feature type="region of interest" description="Disordered" evidence="10">
    <location>
        <begin position="1"/>
        <end position="68"/>
    </location>
</feature>
<evidence type="ECO:0000256" key="6">
    <source>
        <dbReference type="ARBA" id="ARBA00022806"/>
    </source>
</evidence>
<keyword evidence="6" id="KW-0347">Helicase</keyword>
<evidence type="ECO:0000313" key="14">
    <source>
        <dbReference type="EMBL" id="GIL87979.1"/>
    </source>
</evidence>
<dbReference type="InterPro" id="IPR050628">
    <property type="entry name" value="SNF2_RAD54_helicase_TF"/>
</dbReference>
<evidence type="ECO:0000259" key="12">
    <source>
        <dbReference type="PROSITE" id="PS51192"/>
    </source>
</evidence>
<dbReference type="InterPro" id="IPR013083">
    <property type="entry name" value="Znf_RING/FYVE/PHD"/>
</dbReference>
<dbReference type="GO" id="GO:0006289">
    <property type="term" value="P:nucleotide-excision repair"/>
    <property type="evidence" value="ECO:0007669"/>
    <property type="project" value="TreeGrafter"/>
</dbReference>
<dbReference type="GO" id="GO:0004386">
    <property type="term" value="F:helicase activity"/>
    <property type="evidence" value="ECO:0007669"/>
    <property type="project" value="UniProtKB-KW"/>
</dbReference>
<accession>A0A8J4FVQ8</accession>
<dbReference type="CDD" id="cd18793">
    <property type="entry name" value="SF2_C_SNF"/>
    <property type="match status" value="1"/>
</dbReference>
<dbReference type="InterPro" id="IPR049730">
    <property type="entry name" value="SNF2/RAD54-like_C"/>
</dbReference>
<evidence type="ECO:0008006" key="16">
    <source>
        <dbReference type="Google" id="ProtNLM"/>
    </source>
</evidence>
<dbReference type="InterPro" id="IPR038718">
    <property type="entry name" value="SNF2-like_sf"/>
</dbReference>
<dbReference type="Gene3D" id="3.30.40.10">
    <property type="entry name" value="Zinc/RING finger domain, C3HC4 (zinc finger)"/>
    <property type="match status" value="1"/>
</dbReference>
<evidence type="ECO:0000259" key="13">
    <source>
        <dbReference type="PROSITE" id="PS51194"/>
    </source>
</evidence>
<dbReference type="InterPro" id="IPR001841">
    <property type="entry name" value="Znf_RING"/>
</dbReference>
<feature type="domain" description="Helicase ATP-binding" evidence="12">
    <location>
        <begin position="104"/>
        <end position="159"/>
    </location>
</feature>
<keyword evidence="2" id="KW-0479">Metal-binding</keyword>
<keyword evidence="3" id="KW-0547">Nucleotide-binding</keyword>
<dbReference type="Pfam" id="PF00176">
    <property type="entry name" value="SNF2-rel_dom"/>
    <property type="match status" value="1"/>
</dbReference>
<dbReference type="InterPro" id="IPR018957">
    <property type="entry name" value="Znf_C3HC4_RING-type"/>
</dbReference>
<evidence type="ECO:0000256" key="4">
    <source>
        <dbReference type="ARBA" id="ARBA00022771"/>
    </source>
</evidence>
<feature type="domain" description="Helicase C-terminal" evidence="13">
    <location>
        <begin position="507"/>
        <end position="667"/>
    </location>
</feature>
<dbReference type="SUPFAM" id="SSF52540">
    <property type="entry name" value="P-loop containing nucleoside triphosphate hydrolases"/>
    <property type="match status" value="2"/>
</dbReference>
<keyword evidence="5" id="KW-0378">Hydrolase</keyword>
<dbReference type="GO" id="GO:0016787">
    <property type="term" value="F:hydrolase activity"/>
    <property type="evidence" value="ECO:0007669"/>
    <property type="project" value="UniProtKB-KW"/>
</dbReference>
<dbReference type="Gene3D" id="3.40.50.10810">
    <property type="entry name" value="Tandem AAA-ATPase domain"/>
    <property type="match status" value="1"/>
</dbReference>
<dbReference type="PROSITE" id="PS50089">
    <property type="entry name" value="ZF_RING_2"/>
    <property type="match status" value="1"/>
</dbReference>
<dbReference type="PROSITE" id="PS00518">
    <property type="entry name" value="ZF_RING_1"/>
    <property type="match status" value="1"/>
</dbReference>
<dbReference type="Gene3D" id="3.40.50.300">
    <property type="entry name" value="P-loop containing nucleotide triphosphate hydrolases"/>
    <property type="match status" value="1"/>
</dbReference>
<dbReference type="InterPro" id="IPR000330">
    <property type="entry name" value="SNF2_N"/>
</dbReference>
<feature type="compositionally biased region" description="Basic and acidic residues" evidence="10">
    <location>
        <begin position="38"/>
        <end position="49"/>
    </location>
</feature>
<dbReference type="PANTHER" id="PTHR45626">
    <property type="entry name" value="TRANSCRIPTION TERMINATION FACTOR 2-RELATED"/>
    <property type="match status" value="1"/>
</dbReference>
<dbReference type="SMART" id="SM00490">
    <property type="entry name" value="HELICc"/>
    <property type="match status" value="1"/>
</dbReference>
<evidence type="ECO:0000256" key="7">
    <source>
        <dbReference type="ARBA" id="ARBA00022833"/>
    </source>
</evidence>
<dbReference type="InterPro" id="IPR001650">
    <property type="entry name" value="Helicase_C-like"/>
</dbReference>
<keyword evidence="7" id="KW-0862">Zinc</keyword>
<dbReference type="Proteomes" id="UP000747110">
    <property type="component" value="Unassembled WGS sequence"/>
</dbReference>
<dbReference type="PROSITE" id="PS51192">
    <property type="entry name" value="HELICASE_ATP_BIND_1"/>
    <property type="match status" value="1"/>
</dbReference>
<feature type="domain" description="RING-type" evidence="11">
    <location>
        <begin position="383"/>
        <end position="424"/>
    </location>
</feature>
<keyword evidence="4 9" id="KW-0863">Zinc-finger</keyword>
<feature type="compositionally biased region" description="Acidic residues" evidence="10">
    <location>
        <begin position="1"/>
        <end position="37"/>
    </location>
</feature>
<evidence type="ECO:0000256" key="8">
    <source>
        <dbReference type="ARBA" id="ARBA00022840"/>
    </source>
</evidence>
<dbReference type="GO" id="GO:0005634">
    <property type="term" value="C:nucleus"/>
    <property type="evidence" value="ECO:0007669"/>
    <property type="project" value="TreeGrafter"/>
</dbReference>
<dbReference type="Pfam" id="PF00097">
    <property type="entry name" value="zf-C3HC4"/>
    <property type="match status" value="1"/>
</dbReference>
<dbReference type="InterPro" id="IPR017907">
    <property type="entry name" value="Znf_RING_CS"/>
</dbReference>
<evidence type="ECO:0000313" key="15">
    <source>
        <dbReference type="Proteomes" id="UP000747110"/>
    </source>
</evidence>
<reference evidence="14" key="1">
    <citation type="journal article" date="2021" name="Proc. Natl. Acad. Sci. U.S.A.">
        <title>Three genomes in the algal genus Volvox reveal the fate of a haploid sex-determining region after a transition to homothallism.</title>
        <authorList>
            <person name="Yamamoto K."/>
            <person name="Hamaji T."/>
            <person name="Kawai-Toyooka H."/>
            <person name="Matsuzaki R."/>
            <person name="Takahashi F."/>
            <person name="Nishimura Y."/>
            <person name="Kawachi M."/>
            <person name="Noguchi H."/>
            <person name="Minakuchi Y."/>
            <person name="Umen J.G."/>
            <person name="Toyoda A."/>
            <person name="Nozaki H."/>
        </authorList>
    </citation>
    <scope>NUCLEOTIDE SEQUENCE</scope>
    <source>
        <strain evidence="14">NIES-3786</strain>
    </source>
</reference>
<gene>
    <name evidence="14" type="ORF">Vretifemale_16018</name>
</gene>
<dbReference type="PANTHER" id="PTHR45626:SF12">
    <property type="entry name" value="DNA REPAIR PROTEIN RAD16"/>
    <property type="match status" value="1"/>
</dbReference>
<proteinExistence type="inferred from homology"/>
<evidence type="ECO:0000256" key="3">
    <source>
        <dbReference type="ARBA" id="ARBA00022741"/>
    </source>
</evidence>
<comment type="similarity">
    <text evidence="1">Belongs to the SNF2/RAD54 helicase family. RAD16 subfamily.</text>
</comment>
<evidence type="ECO:0000256" key="9">
    <source>
        <dbReference type="PROSITE-ProRule" id="PRU00175"/>
    </source>
</evidence>
<dbReference type="GO" id="GO:0008270">
    <property type="term" value="F:zinc ion binding"/>
    <property type="evidence" value="ECO:0007669"/>
    <property type="project" value="UniProtKB-KW"/>
</dbReference>
<feature type="region of interest" description="Disordered" evidence="10">
    <location>
        <begin position="326"/>
        <end position="351"/>
    </location>
</feature>
<evidence type="ECO:0000256" key="2">
    <source>
        <dbReference type="ARBA" id="ARBA00022723"/>
    </source>
</evidence>
<name>A0A8J4FVQ8_9CHLO</name>
<evidence type="ECO:0000256" key="10">
    <source>
        <dbReference type="SAM" id="MobiDB-lite"/>
    </source>
</evidence>
<dbReference type="InterPro" id="IPR027417">
    <property type="entry name" value="P-loop_NTPase"/>
</dbReference>
<organism evidence="14 15">
    <name type="scientific">Volvox reticuliferus</name>
    <dbReference type="NCBI Taxonomy" id="1737510"/>
    <lineage>
        <taxon>Eukaryota</taxon>
        <taxon>Viridiplantae</taxon>
        <taxon>Chlorophyta</taxon>
        <taxon>core chlorophytes</taxon>
        <taxon>Chlorophyceae</taxon>
        <taxon>CS clade</taxon>
        <taxon>Chlamydomonadales</taxon>
        <taxon>Volvocaceae</taxon>
        <taxon>Volvox</taxon>
    </lineage>
</organism>
<dbReference type="Pfam" id="PF00271">
    <property type="entry name" value="Helicase_C"/>
    <property type="match status" value="1"/>
</dbReference>
<dbReference type="SUPFAM" id="SSF57850">
    <property type="entry name" value="RING/U-box"/>
    <property type="match status" value="1"/>
</dbReference>
<evidence type="ECO:0000256" key="1">
    <source>
        <dbReference type="ARBA" id="ARBA00008438"/>
    </source>
</evidence>
<sequence>AEREEEDEEVVVSEDGDHEEEEDDEVVDLVSEDEEKDDDRSKGKGKDDAATAGGKGVRPRPSAAAMRRDRADLAELEAEAMIEAAARAAPRKPQDASVLHKVAWRRIILDEAHCIKDRRCSTAKAVFALNSKYKWALSGTPLQNRVAELYSLIRFLRIYPYAYYFCRKAGAACGCSSLDYPFTRHHRQCDLCSHSPLSHYCWWNRFVANPIKAHGYSGRGRTALMLLKNRILPAILLRRTKVQCADDLALPPRTVLLRRDRFDELEEDYYQALYTQSQAQFGAYVESGTLLNNYAHIFDLLIRLRQAVDHPYLVIFSATATAAVDRGSGAGGGSVKSPAEQRDRGATTAAAAAAPDTVVHLGAYGSGGGAAGPTGGGLAAPICGLCHEEIEDGVVAGCGHGFCRTCVIEYVEGAVKTAKCPQCSKPLTVDLTVPGTLPVIAGGGGGGGSGGSDDNDDMAAAAGLRCSWPPAGGTAAAAALGVLGYRPRKQSILNRIGDLTRFMTSTKIEALREELDRMMARDPSAKAIVFSQFTSMLDLCHFRLEQVGIRCVRLEGSMALEVRDRMIAAFTNDPNVRVFLMSLKAGGVALNLTAASHVMLMDPWWNPAVEQQAQDRIHRLGQYKPITVVRFVIAGTIEERILKLQEKKQLVFEGTVGRDVEALGRLTEDDLRFLFG</sequence>